<protein>
    <submittedName>
        <fullName evidence="1">Uncharacterized protein</fullName>
    </submittedName>
</protein>
<organism evidence="1 2">
    <name type="scientific">Candidatus Uhrbacteria bacterium CG_4_10_14_0_8_um_filter_58_22</name>
    <dbReference type="NCBI Taxonomy" id="1975029"/>
    <lineage>
        <taxon>Bacteria</taxon>
        <taxon>Candidatus Uhriibacteriota</taxon>
    </lineage>
</organism>
<evidence type="ECO:0000313" key="1">
    <source>
        <dbReference type="EMBL" id="PIY61722.1"/>
    </source>
</evidence>
<dbReference type="Proteomes" id="UP000230973">
    <property type="component" value="Unassembled WGS sequence"/>
</dbReference>
<dbReference type="AlphaFoldDB" id="A0A2M7Q8M3"/>
<reference evidence="2" key="1">
    <citation type="submission" date="2017-09" db="EMBL/GenBank/DDBJ databases">
        <title>Depth-based differentiation of microbial function through sediment-hosted aquifers and enrichment of novel symbionts in the deep terrestrial subsurface.</title>
        <authorList>
            <person name="Probst A.J."/>
            <person name="Ladd B."/>
            <person name="Jarett J.K."/>
            <person name="Geller-Mcgrath D.E."/>
            <person name="Sieber C.M.K."/>
            <person name="Emerson J.B."/>
            <person name="Anantharaman K."/>
            <person name="Thomas B.C."/>
            <person name="Malmstrom R."/>
            <person name="Stieglmeier M."/>
            <person name="Klingl A."/>
            <person name="Woyke T."/>
            <person name="Ryan C.M."/>
            <person name="Banfield J.F."/>
        </authorList>
    </citation>
    <scope>NUCLEOTIDE SEQUENCE [LARGE SCALE GENOMIC DNA]</scope>
</reference>
<comment type="caution">
    <text evidence="1">The sequence shown here is derived from an EMBL/GenBank/DDBJ whole genome shotgun (WGS) entry which is preliminary data.</text>
</comment>
<sequence length="113" mass="12636">MGDSKILKKLSFSDYEYVLRRMKKTGNEEFLPDALSGLVRTASTVRELLVVMAELGDDPEGALWNEAVEKLRRLAGDDPSAWCDIVEKVNLLDDGLLVEAEAKIAELGILDWR</sequence>
<name>A0A2M7Q8M3_9BACT</name>
<evidence type="ECO:0000313" key="2">
    <source>
        <dbReference type="Proteomes" id="UP000230973"/>
    </source>
</evidence>
<dbReference type="EMBL" id="PFLC01000063">
    <property type="protein sequence ID" value="PIY61722.1"/>
    <property type="molecule type" value="Genomic_DNA"/>
</dbReference>
<accession>A0A2M7Q8M3</accession>
<proteinExistence type="predicted"/>
<gene>
    <name evidence="1" type="ORF">COY93_04835</name>
</gene>